<dbReference type="OrthoDB" id="429467at2759"/>
<evidence type="ECO:0000313" key="6">
    <source>
        <dbReference type="Proteomes" id="UP000291343"/>
    </source>
</evidence>
<dbReference type="SMART" id="SM00054">
    <property type="entry name" value="EFh"/>
    <property type="match status" value="2"/>
</dbReference>
<evidence type="ECO:0000256" key="1">
    <source>
        <dbReference type="ARBA" id="ARBA00022737"/>
    </source>
</evidence>
<reference evidence="5 6" key="1">
    <citation type="journal article" date="2017" name="Gigascience">
        <title>Genome sequence of the small brown planthopper, Laodelphax striatellus.</title>
        <authorList>
            <person name="Zhu J."/>
            <person name="Jiang F."/>
            <person name="Wang X."/>
            <person name="Yang P."/>
            <person name="Bao Y."/>
            <person name="Zhao W."/>
            <person name="Wang W."/>
            <person name="Lu H."/>
            <person name="Wang Q."/>
            <person name="Cui N."/>
            <person name="Li J."/>
            <person name="Chen X."/>
            <person name="Luo L."/>
            <person name="Yu J."/>
            <person name="Kang L."/>
            <person name="Cui F."/>
        </authorList>
    </citation>
    <scope>NUCLEOTIDE SEQUENCE [LARGE SCALE GENOMIC DNA]</scope>
    <source>
        <strain evidence="5">Lst14</strain>
    </source>
</reference>
<sequence>MSDGITLHAPPELPGLKGGKGGKGGKGAEEDEDYLEELAEKERLLALQRADAKRRESRSVHDVDYVVPAAATKKDIDLLHNIDEEKMQQLRDAFFMFDFDHDGVIGKNDLRVTLQTMGKDDISEEELDAMMSEALHPLDFDAFVVLLGCKTIELDPEEVIRDALSRWDYDGSGKINEQRIKHDLMTWGDKFTQEEVDIALEDAPVHEDFRESPDQRMIDYVQFCKILCGLRAKTE</sequence>
<keyword evidence="2" id="KW-0106">Calcium</keyword>
<dbReference type="InParanoid" id="A0A482XDZ7"/>
<dbReference type="Proteomes" id="UP000291343">
    <property type="component" value="Unassembled WGS sequence"/>
</dbReference>
<dbReference type="InterPro" id="IPR011992">
    <property type="entry name" value="EF-hand-dom_pair"/>
</dbReference>
<dbReference type="GO" id="GO:0005509">
    <property type="term" value="F:calcium ion binding"/>
    <property type="evidence" value="ECO:0007669"/>
    <property type="project" value="InterPro"/>
</dbReference>
<feature type="region of interest" description="Disordered" evidence="3">
    <location>
        <begin position="1"/>
        <end position="32"/>
    </location>
</feature>
<name>A0A482XDZ7_LAOST</name>
<evidence type="ECO:0000313" key="5">
    <source>
        <dbReference type="EMBL" id="RZF43760.1"/>
    </source>
</evidence>
<comment type="caution">
    <text evidence="5">The sequence shown here is derived from an EMBL/GenBank/DDBJ whole genome shotgun (WGS) entry which is preliminary data.</text>
</comment>
<evidence type="ECO:0000256" key="3">
    <source>
        <dbReference type="SAM" id="MobiDB-lite"/>
    </source>
</evidence>
<dbReference type="FunFam" id="1.10.238.10:FF:000178">
    <property type="entry name" value="Calmodulin-2 A"/>
    <property type="match status" value="1"/>
</dbReference>
<dbReference type="AlphaFoldDB" id="A0A482XDZ7"/>
<dbReference type="PROSITE" id="PS50222">
    <property type="entry name" value="EF_HAND_2"/>
    <property type="match status" value="1"/>
</dbReference>
<feature type="domain" description="EF-hand" evidence="4">
    <location>
        <begin position="85"/>
        <end position="120"/>
    </location>
</feature>
<dbReference type="EMBL" id="QKKF02012223">
    <property type="protein sequence ID" value="RZF43760.1"/>
    <property type="molecule type" value="Genomic_DNA"/>
</dbReference>
<evidence type="ECO:0000256" key="2">
    <source>
        <dbReference type="ARBA" id="ARBA00022837"/>
    </source>
</evidence>
<accession>A0A482XDZ7</accession>
<organism evidence="5 6">
    <name type="scientific">Laodelphax striatellus</name>
    <name type="common">Small brown planthopper</name>
    <name type="synonym">Delphax striatella</name>
    <dbReference type="NCBI Taxonomy" id="195883"/>
    <lineage>
        <taxon>Eukaryota</taxon>
        <taxon>Metazoa</taxon>
        <taxon>Ecdysozoa</taxon>
        <taxon>Arthropoda</taxon>
        <taxon>Hexapoda</taxon>
        <taxon>Insecta</taxon>
        <taxon>Pterygota</taxon>
        <taxon>Neoptera</taxon>
        <taxon>Paraneoptera</taxon>
        <taxon>Hemiptera</taxon>
        <taxon>Auchenorrhyncha</taxon>
        <taxon>Fulgoroidea</taxon>
        <taxon>Delphacidae</taxon>
        <taxon>Criomorphinae</taxon>
        <taxon>Laodelphax</taxon>
    </lineage>
</organism>
<dbReference type="Pfam" id="PF13499">
    <property type="entry name" value="EF-hand_7"/>
    <property type="match status" value="1"/>
</dbReference>
<protein>
    <recommendedName>
        <fullName evidence="4">EF-hand domain-containing protein</fullName>
    </recommendedName>
</protein>
<keyword evidence="6" id="KW-1185">Reference proteome</keyword>
<feature type="compositionally biased region" description="Gly residues" evidence="3">
    <location>
        <begin position="16"/>
        <end position="25"/>
    </location>
</feature>
<dbReference type="PROSITE" id="PS00018">
    <property type="entry name" value="EF_HAND_1"/>
    <property type="match status" value="1"/>
</dbReference>
<dbReference type="STRING" id="195883.A0A482XDZ7"/>
<keyword evidence="1" id="KW-0677">Repeat</keyword>
<dbReference type="GO" id="GO:0043226">
    <property type="term" value="C:organelle"/>
    <property type="evidence" value="ECO:0007669"/>
    <property type="project" value="UniProtKB-ARBA"/>
</dbReference>
<dbReference type="SUPFAM" id="SSF47473">
    <property type="entry name" value="EF-hand"/>
    <property type="match status" value="1"/>
</dbReference>
<dbReference type="Gene3D" id="1.10.238.10">
    <property type="entry name" value="EF-hand"/>
    <property type="match status" value="2"/>
</dbReference>
<dbReference type="InterPro" id="IPR018247">
    <property type="entry name" value="EF_Hand_1_Ca_BS"/>
</dbReference>
<evidence type="ECO:0000259" key="4">
    <source>
        <dbReference type="PROSITE" id="PS50222"/>
    </source>
</evidence>
<dbReference type="SMR" id="A0A482XDZ7"/>
<dbReference type="InterPro" id="IPR050403">
    <property type="entry name" value="Myosin_RLC"/>
</dbReference>
<proteinExistence type="predicted"/>
<dbReference type="PANTHER" id="PTHR23049">
    <property type="entry name" value="MYOSIN REGULATORY LIGHT CHAIN 2"/>
    <property type="match status" value="1"/>
</dbReference>
<dbReference type="InterPro" id="IPR002048">
    <property type="entry name" value="EF_hand_dom"/>
</dbReference>
<gene>
    <name evidence="5" type="ORF">LSTR_LSTR009183</name>
</gene>